<dbReference type="EMBL" id="JASXSV010000011">
    <property type="protein sequence ID" value="MDP0589255.1"/>
    <property type="molecule type" value="Genomic_DNA"/>
</dbReference>
<evidence type="ECO:0000313" key="2">
    <source>
        <dbReference type="Proteomes" id="UP001178148"/>
    </source>
</evidence>
<accession>A0AA90NM41</accession>
<organism evidence="1 2">
    <name type="scientific">Candidatus Endonucleibacter bathymodioli</name>
    <dbReference type="NCBI Taxonomy" id="539814"/>
    <lineage>
        <taxon>Bacteria</taxon>
        <taxon>Pseudomonadati</taxon>
        <taxon>Pseudomonadota</taxon>
        <taxon>Gammaproteobacteria</taxon>
        <taxon>Oceanospirillales</taxon>
        <taxon>Endozoicomonadaceae</taxon>
        <taxon>Candidatus Endonucleibacter</taxon>
    </lineage>
</organism>
<reference evidence="1 2" key="1">
    <citation type="journal article" date="2023" name="bioRxiv">
        <title>An intranuclear bacterial parasite of deep-sea mussels expresses apoptosis inhibitors acquired from its host.</title>
        <authorList>
            <person name="Gonzalez Porras M.A."/>
            <person name="Assie A."/>
            <person name="Tietjen M."/>
            <person name="Violette M."/>
            <person name="Kleiner M."/>
            <person name="Gruber-Vodicka H."/>
            <person name="Dubilier N."/>
            <person name="Leisch N."/>
        </authorList>
    </citation>
    <scope>NUCLEOTIDE SEQUENCE [LARGE SCALE GENOMIC DNA]</scope>
    <source>
        <strain evidence="1">IAP13</strain>
    </source>
</reference>
<proteinExistence type="predicted"/>
<dbReference type="AlphaFoldDB" id="A0AA90NM41"/>
<evidence type="ECO:0000313" key="1">
    <source>
        <dbReference type="EMBL" id="MDP0589255.1"/>
    </source>
</evidence>
<name>A0AA90NM41_9GAMM</name>
<dbReference type="Proteomes" id="UP001178148">
    <property type="component" value="Unassembled WGS sequence"/>
</dbReference>
<protein>
    <submittedName>
        <fullName evidence="1">Uncharacterized protein</fullName>
    </submittedName>
</protein>
<keyword evidence="2" id="KW-1185">Reference proteome</keyword>
<sequence>MNKDVFIDTSMNGKTIDGLLVTATIIRNMPTSFMFFIGFQPLSLPEVDCSASIGVASMVLMGTSPMTMSWL</sequence>
<comment type="caution">
    <text evidence="1">The sequence shown here is derived from an EMBL/GenBank/DDBJ whole genome shotgun (WGS) entry which is preliminary data.</text>
</comment>
<gene>
    <name evidence="1" type="ORF">QS748_08725</name>
</gene>